<gene>
    <name evidence="1" type="ORF">SacazDRAFT_00231</name>
</gene>
<reference evidence="1 2" key="1">
    <citation type="journal article" date="2012" name="Stand. Genomic Sci.">
        <title>Genome sequence of the soil bacterium Saccharomonospora azurea type strain (NA-128(T)).</title>
        <authorList>
            <person name="Klenk H.P."/>
            <person name="Held B."/>
            <person name="Lucas S."/>
            <person name="Lapidus A."/>
            <person name="Copeland A."/>
            <person name="Hammon N."/>
            <person name="Pitluck S."/>
            <person name="Goodwin L.A."/>
            <person name="Han C."/>
            <person name="Tapia R."/>
            <person name="Brambilla E.M."/>
            <person name="Potter G."/>
            <person name="Land M."/>
            <person name="Ivanova N."/>
            <person name="Rohde M."/>
            <person name="Goker M."/>
            <person name="Detter J.C."/>
            <person name="Kyrpides N.C."/>
            <person name="Woyke T."/>
        </authorList>
    </citation>
    <scope>NUCLEOTIDE SEQUENCE [LARGE SCALE GENOMIC DNA]</scope>
    <source>
        <strain evidence="1 2">NA-128</strain>
    </source>
</reference>
<keyword evidence="2" id="KW-1185">Reference proteome</keyword>
<accession>H8G658</accession>
<protein>
    <submittedName>
        <fullName evidence="1">Uncharacterized protein</fullName>
    </submittedName>
</protein>
<dbReference type="Proteomes" id="UP000004705">
    <property type="component" value="Chromosome"/>
</dbReference>
<sequence>MAGLATAAALVLPACGGGADADLASADVPDDAFQAEADLAGVTSRSIDASFSDVDDSDDARVLAPGVELSITGIAQLDTITADLYADLTGSSPGTTDTGEPIEAVHPAEGQTFYAVEYTSDDPQWEPRGEIPDSEVSVAIDGNAVFEVFDTSEGTMHRGTIVVSVPEDRGPDSAVLEVETDGKFQSLSLIDGHRVASDVDHIYETVGHGVDVTSAEEFEETFTGWTGDTQRMAGSVESAFVTPWLHRGDGGDGWADASNVYLSVEMSWAEFSATSFDESTMHLTLDNGKTVRPDNDPSGLRSAFQSNAVFQIPADTESVTVVVEPQVKVGAGNSAKVHDWEPFTAELTVTT</sequence>
<name>H8G658_9PSEU</name>
<organism evidence="1 2">
    <name type="scientific">Saccharomonospora azurea NA-128</name>
    <dbReference type="NCBI Taxonomy" id="882081"/>
    <lineage>
        <taxon>Bacteria</taxon>
        <taxon>Bacillati</taxon>
        <taxon>Actinomycetota</taxon>
        <taxon>Actinomycetes</taxon>
        <taxon>Pseudonocardiales</taxon>
        <taxon>Pseudonocardiaceae</taxon>
        <taxon>Saccharomonospora</taxon>
    </lineage>
</organism>
<dbReference type="EMBL" id="CM001466">
    <property type="protein sequence ID" value="EHY87218.1"/>
    <property type="molecule type" value="Genomic_DNA"/>
</dbReference>
<dbReference type="OrthoDB" id="5148116at2"/>
<dbReference type="AlphaFoldDB" id="H8G658"/>
<proteinExistence type="predicted"/>
<dbReference type="HOGENOM" id="CLU_789608_0_0_11"/>
<evidence type="ECO:0000313" key="2">
    <source>
        <dbReference type="Proteomes" id="UP000004705"/>
    </source>
</evidence>
<evidence type="ECO:0000313" key="1">
    <source>
        <dbReference type="EMBL" id="EHY87218.1"/>
    </source>
</evidence>